<keyword evidence="5" id="KW-0732">Signal</keyword>
<sequence>MIFFFHLALFIFVVFQCIREAWFQSSCIYTETDYVCKEIPKDYPAGLTSVIFFMSGLGEIGLSMFNSTNLTSVNSLTMAYQGITVIGPQTFDKFQNLKTLNLDHNDLSQVSSDWFSHQGTLETLRLSNNKITTLDHNSLDGLPNLLTLDLSQNQIHYITPSSFLGLSKLRQLDLSNNKLTHLSMDVFLTLNGTKIHLDKNPWDCSCSVNDFAKYLRGLQNASLLQNEMEVCCNSPPDLKGKPVWQVPECKTFTTMSPTTVSLTTGSPGTRNPATVIITKPIRIGHSTLIILIVVLCALVLVICVLSVLYHRKRERKHLQAVKPASEKSEIIQTSESTAKSNGEENRKMKSEIANKTHIATTEMLMRTQQMMVGDEKTSQIYHIYSSGTYETREPIKRVRSAGPVLCRMEIFSKVTEAEVATEEDGVRNDEYYNGWMTSEKEKDNLCVNTEEVEDGRNAADEESDGFIDEVSNTTDTVNSHKELREKKEDTDVSIQDGTSVNQDVLQHFVENDVLVHLNELTTEAGSSEDILQVKHVTSQSEETAENLPYLSIGAEPENQTSGVDQNTAKGTSGPSRPIWRVLTWPPTAAQWKKQWAQNQQVLNVFPQLIFVTGCRHDIRPFHPCISPAVLPTAPQFNAREFLPEITSPIEDVRVTIDEDTYRASFESSNHKVLHLSAQECFSDSNISPREDGRINTNGETWRSGLESTIFSDFRDLSSKNSQIDESEVCSELFSICNPSFGGSKSKPAAGEEINNKDDKKIQSMKRKTHRVHQSEQVASELQKQSRRAEKAARRAHRDRREGQMCEGSDLRVPPSGGSPKDDSLLLGNEYTFIDLLHEVVENHGRWTRERWRKTQKNKHKLKQSR</sequence>
<organism evidence="7">
    <name type="scientific">Cyprinus carpio</name>
    <name type="common">Common carp</name>
    <dbReference type="NCBI Taxonomy" id="7962"/>
    <lineage>
        <taxon>Eukaryota</taxon>
        <taxon>Metazoa</taxon>
        <taxon>Chordata</taxon>
        <taxon>Craniata</taxon>
        <taxon>Vertebrata</taxon>
        <taxon>Euteleostomi</taxon>
        <taxon>Actinopterygii</taxon>
        <taxon>Neopterygii</taxon>
        <taxon>Teleostei</taxon>
        <taxon>Ostariophysi</taxon>
        <taxon>Cypriniformes</taxon>
        <taxon>Cyprinidae</taxon>
        <taxon>Cyprininae</taxon>
        <taxon>Cyprinus</taxon>
    </lineage>
</organism>
<dbReference type="AlphaFoldDB" id="A0A9Q9Y489"/>
<evidence type="ECO:0000256" key="2">
    <source>
        <dbReference type="ARBA" id="ARBA00022737"/>
    </source>
</evidence>
<keyword evidence="4" id="KW-0472">Membrane</keyword>
<feature type="domain" description="LRRCT" evidence="6">
    <location>
        <begin position="200"/>
        <end position="250"/>
    </location>
</feature>
<dbReference type="PROSITE" id="PS51450">
    <property type="entry name" value="LRR"/>
    <property type="match status" value="4"/>
</dbReference>
<evidence type="ECO:0000259" key="6">
    <source>
        <dbReference type="SMART" id="SM00082"/>
    </source>
</evidence>
<dbReference type="InterPro" id="IPR003591">
    <property type="entry name" value="Leu-rich_rpt_typical-subtyp"/>
</dbReference>
<dbReference type="PANTHER" id="PTHR24369:SF211">
    <property type="entry name" value="LEUCINE-RICH REPEAT-CONTAINING PROTEIN 15-LIKE"/>
    <property type="match status" value="1"/>
</dbReference>
<dbReference type="Proteomes" id="UP001155660">
    <property type="component" value="Chromosome A5"/>
</dbReference>
<proteinExistence type="predicted"/>
<dbReference type="KEGG" id="ccar:109062455"/>
<evidence type="ECO:0000313" key="7">
    <source>
        <dbReference type="RefSeq" id="XP_042612686.1"/>
    </source>
</evidence>
<evidence type="ECO:0000256" key="3">
    <source>
        <dbReference type="SAM" id="MobiDB-lite"/>
    </source>
</evidence>
<feature type="compositionally biased region" description="Basic and acidic residues" evidence="3">
    <location>
        <begin position="478"/>
        <end position="490"/>
    </location>
</feature>
<dbReference type="Pfam" id="PF13855">
    <property type="entry name" value="LRR_8"/>
    <property type="match status" value="2"/>
</dbReference>
<keyword evidence="4" id="KW-0812">Transmembrane</keyword>
<gene>
    <name evidence="7" type="primary">LOC109062455</name>
</gene>
<dbReference type="RefSeq" id="XP_042612686.1">
    <property type="nucleotide sequence ID" value="XM_042756752.1"/>
</dbReference>
<feature type="chain" id="PRO_5040107385" evidence="5">
    <location>
        <begin position="24"/>
        <end position="865"/>
    </location>
</feature>
<feature type="signal peptide" evidence="5">
    <location>
        <begin position="1"/>
        <end position="23"/>
    </location>
</feature>
<accession>A0A9Q9Y489</accession>
<keyword evidence="1" id="KW-0433">Leucine-rich repeat</keyword>
<dbReference type="GeneID" id="109062455"/>
<feature type="region of interest" description="Disordered" evidence="3">
    <location>
        <begin position="766"/>
        <end position="823"/>
    </location>
</feature>
<dbReference type="PANTHER" id="PTHR24369">
    <property type="entry name" value="ANTIGEN BSP, PUTATIVE-RELATED"/>
    <property type="match status" value="1"/>
</dbReference>
<feature type="compositionally biased region" description="Basic and acidic residues" evidence="3">
    <location>
        <begin position="786"/>
        <end position="803"/>
    </location>
</feature>
<evidence type="ECO:0000256" key="4">
    <source>
        <dbReference type="SAM" id="Phobius"/>
    </source>
</evidence>
<name>A0A9Q9Y489_CYPCA</name>
<dbReference type="OrthoDB" id="1055097at2759"/>
<protein>
    <submittedName>
        <fullName evidence="7">Uncharacterized protein LOC109062455 isoform X1</fullName>
    </submittedName>
</protein>
<feature type="region of interest" description="Disordered" evidence="3">
    <location>
        <begin position="474"/>
        <end position="493"/>
    </location>
</feature>
<dbReference type="SMART" id="SM00082">
    <property type="entry name" value="LRRCT"/>
    <property type="match status" value="1"/>
</dbReference>
<feature type="transmembrane region" description="Helical" evidence="4">
    <location>
        <begin position="288"/>
        <end position="309"/>
    </location>
</feature>
<dbReference type="InterPro" id="IPR000483">
    <property type="entry name" value="Cys-rich_flank_reg_C"/>
</dbReference>
<feature type="compositionally biased region" description="Polar residues" evidence="3">
    <location>
        <begin position="557"/>
        <end position="574"/>
    </location>
</feature>
<dbReference type="InterPro" id="IPR001611">
    <property type="entry name" value="Leu-rich_rpt"/>
</dbReference>
<dbReference type="SMART" id="SM00369">
    <property type="entry name" value="LRR_TYP"/>
    <property type="match status" value="4"/>
</dbReference>
<dbReference type="InterPro" id="IPR050541">
    <property type="entry name" value="LRR_TM_domain-containing"/>
</dbReference>
<feature type="region of interest" description="Disordered" evidence="3">
    <location>
        <begin position="537"/>
        <end position="577"/>
    </location>
</feature>
<keyword evidence="4" id="KW-1133">Transmembrane helix</keyword>
<dbReference type="GO" id="GO:0005886">
    <property type="term" value="C:plasma membrane"/>
    <property type="evidence" value="ECO:0007669"/>
    <property type="project" value="TreeGrafter"/>
</dbReference>
<reference evidence="7" key="1">
    <citation type="submission" date="2025-08" db="UniProtKB">
        <authorList>
            <consortium name="RefSeq"/>
        </authorList>
    </citation>
    <scope>IDENTIFICATION</scope>
    <source>
        <tissue evidence="7">Muscle</tissue>
    </source>
</reference>
<evidence type="ECO:0000256" key="5">
    <source>
        <dbReference type="SAM" id="SignalP"/>
    </source>
</evidence>
<keyword evidence="2" id="KW-0677">Repeat</keyword>
<evidence type="ECO:0000256" key="1">
    <source>
        <dbReference type="ARBA" id="ARBA00022614"/>
    </source>
</evidence>
<dbReference type="SMR" id="A0A9Q9Y489"/>